<evidence type="ECO:0000256" key="7">
    <source>
        <dbReference type="PIRSR" id="PIRSR006487-1"/>
    </source>
</evidence>
<dbReference type="Pfam" id="PF01571">
    <property type="entry name" value="GCV_T"/>
    <property type="match status" value="1"/>
</dbReference>
<dbReference type="NCBIfam" id="TIGR00528">
    <property type="entry name" value="gcvT"/>
    <property type="match status" value="1"/>
</dbReference>
<dbReference type="EC" id="2.1.2.10" evidence="2"/>
<keyword evidence="4 10" id="KW-0808">Transferase</keyword>
<gene>
    <name evidence="10" type="primary">gcvT</name>
    <name evidence="10" type="ORF">EK403_18000</name>
</gene>
<organism evidence="10 11">
    <name type="scientific">Hansschlegelia zhihuaiae</name>
    <dbReference type="NCBI Taxonomy" id="405005"/>
    <lineage>
        <taxon>Bacteria</taxon>
        <taxon>Pseudomonadati</taxon>
        <taxon>Pseudomonadota</taxon>
        <taxon>Alphaproteobacteria</taxon>
        <taxon>Hyphomicrobiales</taxon>
        <taxon>Methylopilaceae</taxon>
        <taxon>Hansschlegelia</taxon>
    </lineage>
</organism>
<feature type="binding site" evidence="7">
    <location>
        <position position="213"/>
    </location>
    <ligand>
        <name>substrate</name>
    </ligand>
</feature>
<dbReference type="InterPro" id="IPR006222">
    <property type="entry name" value="GCVT_N"/>
</dbReference>
<dbReference type="AlphaFoldDB" id="A0A4Q0M9P6"/>
<sequence length="389" mass="41057">MSQNVQSASCHALPAGAPRRTPLYELHVRLGARFCPFAGYEMPLSYPAGVLKEHIHTRSAVGLFDVSHMGQIELRPRAGDVGDVAAALETLVPVDVVGLKPGRQRYALFTDRSGGILDDLMVARLPDRLTLVVNAAMKAADEAHLRENLPADVEVAPRDRCLIALQGPGAEGALARLAPQVATMRFMDVRGIEIRGAACLASRSGYTGEDGFEISLPSNRAEEIAAALLDDENVAPIGLAARDSLRLEAGLCLYGSDIDATTTPVEAGLAWAIPAARRAGGAREGGFLGAERVLAELRSGPLRRRVGLLPEGRAPVRAGAALFADEAGDEPIGVVTSGGFGPTLQTPVAMGYLPARLADPGSRVFADLRGRRLAVTVAPTPFVAARFRR</sequence>
<dbReference type="GO" id="GO:0008168">
    <property type="term" value="F:methyltransferase activity"/>
    <property type="evidence" value="ECO:0007669"/>
    <property type="project" value="UniProtKB-KW"/>
</dbReference>
<evidence type="ECO:0000313" key="11">
    <source>
        <dbReference type="Proteomes" id="UP000289708"/>
    </source>
</evidence>
<dbReference type="EMBL" id="RYFI01000020">
    <property type="protein sequence ID" value="RXF69874.1"/>
    <property type="molecule type" value="Genomic_DNA"/>
</dbReference>
<dbReference type="Gene3D" id="2.40.30.110">
    <property type="entry name" value="Aminomethyltransferase beta-barrel domains"/>
    <property type="match status" value="1"/>
</dbReference>
<dbReference type="InterPro" id="IPR013977">
    <property type="entry name" value="GcvT_C"/>
</dbReference>
<dbReference type="OrthoDB" id="9774591at2"/>
<dbReference type="Gene3D" id="3.30.70.1400">
    <property type="entry name" value="Aminomethyltransferase beta-barrel domains"/>
    <property type="match status" value="1"/>
</dbReference>
<dbReference type="PIRSF" id="PIRSF006487">
    <property type="entry name" value="GcvT"/>
    <property type="match status" value="1"/>
</dbReference>
<name>A0A4Q0M9P6_9HYPH</name>
<feature type="domain" description="Aminomethyltransferase C-terminal" evidence="9">
    <location>
        <begin position="303"/>
        <end position="383"/>
    </location>
</feature>
<protein>
    <recommendedName>
        <fullName evidence="2">aminomethyltransferase</fullName>
        <ecNumber evidence="2">2.1.2.10</ecNumber>
    </recommendedName>
    <alternativeName>
        <fullName evidence="5">Glycine cleavage system T protein</fullName>
    </alternativeName>
</protein>
<evidence type="ECO:0000256" key="6">
    <source>
        <dbReference type="ARBA" id="ARBA00047665"/>
    </source>
</evidence>
<keyword evidence="3" id="KW-0032">Aminotransferase</keyword>
<evidence type="ECO:0000259" key="9">
    <source>
        <dbReference type="Pfam" id="PF08669"/>
    </source>
</evidence>
<evidence type="ECO:0000259" key="8">
    <source>
        <dbReference type="Pfam" id="PF01571"/>
    </source>
</evidence>
<dbReference type="SUPFAM" id="SSF101790">
    <property type="entry name" value="Aminomethyltransferase beta-barrel domain"/>
    <property type="match status" value="1"/>
</dbReference>
<dbReference type="GO" id="GO:0004047">
    <property type="term" value="F:aminomethyltransferase activity"/>
    <property type="evidence" value="ECO:0007669"/>
    <property type="project" value="UniProtKB-EC"/>
</dbReference>
<evidence type="ECO:0000313" key="10">
    <source>
        <dbReference type="EMBL" id="RXF69874.1"/>
    </source>
</evidence>
<evidence type="ECO:0000256" key="1">
    <source>
        <dbReference type="ARBA" id="ARBA00008609"/>
    </source>
</evidence>
<evidence type="ECO:0000256" key="3">
    <source>
        <dbReference type="ARBA" id="ARBA00022576"/>
    </source>
</evidence>
<dbReference type="InterPro" id="IPR028896">
    <property type="entry name" value="GcvT/YgfZ/DmdA"/>
</dbReference>
<dbReference type="Gene3D" id="4.10.1250.10">
    <property type="entry name" value="Aminomethyltransferase fragment"/>
    <property type="match status" value="1"/>
</dbReference>
<dbReference type="PANTHER" id="PTHR43757:SF2">
    <property type="entry name" value="AMINOMETHYLTRANSFERASE, MITOCHONDRIAL"/>
    <property type="match status" value="1"/>
</dbReference>
<dbReference type="SUPFAM" id="SSF103025">
    <property type="entry name" value="Folate-binding domain"/>
    <property type="match status" value="1"/>
</dbReference>
<dbReference type="GO" id="GO:0032259">
    <property type="term" value="P:methylation"/>
    <property type="evidence" value="ECO:0007669"/>
    <property type="project" value="UniProtKB-KW"/>
</dbReference>
<keyword evidence="10" id="KW-0489">Methyltransferase</keyword>
<comment type="caution">
    <text evidence="10">The sequence shown here is derived from an EMBL/GenBank/DDBJ whole genome shotgun (WGS) entry which is preliminary data.</text>
</comment>
<dbReference type="NCBIfam" id="NF010093">
    <property type="entry name" value="PRK13579.1"/>
    <property type="match status" value="1"/>
</dbReference>
<feature type="domain" description="GCVT N-terminal" evidence="8">
    <location>
        <begin position="23"/>
        <end position="274"/>
    </location>
</feature>
<proteinExistence type="inferred from homology"/>
<evidence type="ECO:0000256" key="2">
    <source>
        <dbReference type="ARBA" id="ARBA00012616"/>
    </source>
</evidence>
<evidence type="ECO:0000256" key="5">
    <source>
        <dbReference type="ARBA" id="ARBA00031395"/>
    </source>
</evidence>
<dbReference type="InterPro" id="IPR006223">
    <property type="entry name" value="GcvT"/>
</dbReference>
<dbReference type="PANTHER" id="PTHR43757">
    <property type="entry name" value="AMINOMETHYLTRANSFERASE"/>
    <property type="match status" value="1"/>
</dbReference>
<dbReference type="Gene3D" id="3.30.1360.120">
    <property type="entry name" value="Probable tRNA modification gtpase trme, domain 1"/>
    <property type="match status" value="1"/>
</dbReference>
<dbReference type="RefSeq" id="WP_128778849.1">
    <property type="nucleotide sequence ID" value="NZ_RYFI01000020.1"/>
</dbReference>
<dbReference type="InterPro" id="IPR027266">
    <property type="entry name" value="TrmE/GcvT-like"/>
</dbReference>
<comment type="similarity">
    <text evidence="1">Belongs to the GcvT family.</text>
</comment>
<dbReference type="GO" id="GO:0006546">
    <property type="term" value="P:glycine catabolic process"/>
    <property type="evidence" value="ECO:0007669"/>
    <property type="project" value="InterPro"/>
</dbReference>
<dbReference type="Proteomes" id="UP000289708">
    <property type="component" value="Unassembled WGS sequence"/>
</dbReference>
<evidence type="ECO:0000256" key="4">
    <source>
        <dbReference type="ARBA" id="ARBA00022679"/>
    </source>
</evidence>
<dbReference type="GO" id="GO:0005960">
    <property type="term" value="C:glycine cleavage complex"/>
    <property type="evidence" value="ECO:0007669"/>
    <property type="project" value="InterPro"/>
</dbReference>
<comment type="catalytic activity">
    <reaction evidence="6">
        <text>N(6)-[(R)-S(8)-aminomethyldihydrolipoyl]-L-lysyl-[protein] + (6S)-5,6,7,8-tetrahydrofolate = N(6)-[(R)-dihydrolipoyl]-L-lysyl-[protein] + (6R)-5,10-methylene-5,6,7,8-tetrahydrofolate + NH4(+)</text>
        <dbReference type="Rhea" id="RHEA:16945"/>
        <dbReference type="Rhea" id="RHEA-COMP:10475"/>
        <dbReference type="Rhea" id="RHEA-COMP:10492"/>
        <dbReference type="ChEBI" id="CHEBI:15636"/>
        <dbReference type="ChEBI" id="CHEBI:28938"/>
        <dbReference type="ChEBI" id="CHEBI:57453"/>
        <dbReference type="ChEBI" id="CHEBI:83100"/>
        <dbReference type="ChEBI" id="CHEBI:83143"/>
        <dbReference type="EC" id="2.1.2.10"/>
    </reaction>
</comment>
<dbReference type="Pfam" id="PF08669">
    <property type="entry name" value="GCV_T_C"/>
    <property type="match status" value="1"/>
</dbReference>
<dbReference type="GO" id="GO:0008483">
    <property type="term" value="F:transaminase activity"/>
    <property type="evidence" value="ECO:0007669"/>
    <property type="project" value="UniProtKB-KW"/>
</dbReference>
<reference evidence="10 11" key="1">
    <citation type="submission" date="2018-12" db="EMBL/GenBank/DDBJ databases">
        <title>bacterium Hansschlegelia zhihuaiae S113.</title>
        <authorList>
            <person name="He J."/>
        </authorList>
    </citation>
    <scope>NUCLEOTIDE SEQUENCE [LARGE SCALE GENOMIC DNA]</scope>
    <source>
        <strain evidence="10 11">S 113</strain>
    </source>
</reference>
<dbReference type="NCBIfam" id="NF001567">
    <property type="entry name" value="PRK00389.1"/>
    <property type="match status" value="1"/>
</dbReference>
<keyword evidence="11" id="KW-1185">Reference proteome</keyword>
<dbReference type="InterPro" id="IPR029043">
    <property type="entry name" value="GcvT/YgfZ_C"/>
</dbReference>
<accession>A0A4Q0M9P6</accession>